<dbReference type="Proteomes" id="UP000294933">
    <property type="component" value="Unassembled WGS sequence"/>
</dbReference>
<dbReference type="OrthoDB" id="6077599at2759"/>
<dbReference type="InterPro" id="IPR043472">
    <property type="entry name" value="Macro_dom-like"/>
</dbReference>
<gene>
    <name evidence="2" type="ORF">BD410DRAFT_725120</name>
</gene>
<dbReference type="SUPFAM" id="SSF52949">
    <property type="entry name" value="Macro domain-like"/>
    <property type="match status" value="1"/>
</dbReference>
<dbReference type="PROSITE" id="PS51154">
    <property type="entry name" value="MACRO"/>
    <property type="match status" value="1"/>
</dbReference>
<dbReference type="PANTHER" id="PTHR11106">
    <property type="entry name" value="GANGLIOSIDE INDUCED DIFFERENTIATION ASSOCIATED PROTEIN 2-RELATED"/>
    <property type="match status" value="1"/>
</dbReference>
<keyword evidence="3" id="KW-1185">Reference proteome</keyword>
<evidence type="ECO:0000313" key="3">
    <source>
        <dbReference type="Proteomes" id="UP000294933"/>
    </source>
</evidence>
<dbReference type="CDD" id="cd02908">
    <property type="entry name" value="Macro_OAADPr_deacetylase"/>
    <property type="match status" value="1"/>
</dbReference>
<feature type="domain" description="Macro" evidence="1">
    <location>
        <begin position="28"/>
        <end position="209"/>
    </location>
</feature>
<dbReference type="InterPro" id="IPR002589">
    <property type="entry name" value="Macro_dom"/>
</dbReference>
<dbReference type="STRING" id="50990.A0A4Y7PZG0"/>
<dbReference type="Pfam" id="PF01661">
    <property type="entry name" value="Macro"/>
    <property type="match status" value="1"/>
</dbReference>
<organism evidence="2 3">
    <name type="scientific">Rickenella mellea</name>
    <dbReference type="NCBI Taxonomy" id="50990"/>
    <lineage>
        <taxon>Eukaryota</taxon>
        <taxon>Fungi</taxon>
        <taxon>Dikarya</taxon>
        <taxon>Basidiomycota</taxon>
        <taxon>Agaricomycotina</taxon>
        <taxon>Agaricomycetes</taxon>
        <taxon>Hymenochaetales</taxon>
        <taxon>Rickenellaceae</taxon>
        <taxon>Rickenella</taxon>
    </lineage>
</organism>
<dbReference type="SMART" id="SM00506">
    <property type="entry name" value="A1pp"/>
    <property type="match status" value="1"/>
</dbReference>
<dbReference type="EMBL" id="ML170185">
    <property type="protein sequence ID" value="TDL20784.1"/>
    <property type="molecule type" value="Genomic_DNA"/>
</dbReference>
<protein>
    <submittedName>
        <fullName evidence="2">A1pp-domain-containing protein</fullName>
    </submittedName>
</protein>
<dbReference type="PANTHER" id="PTHR11106:SF27">
    <property type="entry name" value="MACRO DOMAIN-CONTAINING PROTEIN"/>
    <property type="match status" value="1"/>
</dbReference>
<dbReference type="VEuPathDB" id="FungiDB:BD410DRAFT_725120"/>
<evidence type="ECO:0000313" key="2">
    <source>
        <dbReference type="EMBL" id="TDL20784.1"/>
    </source>
</evidence>
<accession>A0A4Y7PZG0</accession>
<dbReference type="AlphaFoldDB" id="A0A4Y7PZG0"/>
<name>A0A4Y7PZG0_9AGAM</name>
<reference evidence="2 3" key="1">
    <citation type="submission" date="2018-06" db="EMBL/GenBank/DDBJ databases">
        <title>A transcriptomic atlas of mushroom development highlights an independent origin of complex multicellularity.</title>
        <authorList>
            <consortium name="DOE Joint Genome Institute"/>
            <person name="Krizsan K."/>
            <person name="Almasi E."/>
            <person name="Merenyi Z."/>
            <person name="Sahu N."/>
            <person name="Viragh M."/>
            <person name="Koszo T."/>
            <person name="Mondo S."/>
            <person name="Kiss B."/>
            <person name="Balint B."/>
            <person name="Kues U."/>
            <person name="Barry K."/>
            <person name="Hegedus J.C."/>
            <person name="Henrissat B."/>
            <person name="Johnson J."/>
            <person name="Lipzen A."/>
            <person name="Ohm R."/>
            <person name="Nagy I."/>
            <person name="Pangilinan J."/>
            <person name="Yan J."/>
            <person name="Xiong Y."/>
            <person name="Grigoriev I.V."/>
            <person name="Hibbett D.S."/>
            <person name="Nagy L.G."/>
        </authorList>
    </citation>
    <scope>NUCLEOTIDE SEQUENCE [LARGE SCALE GENOMIC DNA]</scope>
    <source>
        <strain evidence="2 3">SZMC22713</strain>
    </source>
</reference>
<proteinExistence type="predicted"/>
<sequence>MSTRIVKFDKLPTLRALYTNGTLKAAASPRYPSVASYLDRVSLFQGDITELEVDAIVNAANRGLLGLYIFDYAIHRAAGSGLKNECSKFPLIRSGTRCETGDAKITGAHDLPSQRVIHAVGPVYDSTDVDTVARQLASCYGKSLQLTVDNLQKQVSFPSISTGIYGYPIEDATHIALNETRRFLDSENSSRLDLVVFTVFSNKDREVYE</sequence>
<evidence type="ECO:0000259" key="1">
    <source>
        <dbReference type="PROSITE" id="PS51154"/>
    </source>
</evidence>
<dbReference type="Gene3D" id="3.40.220.10">
    <property type="entry name" value="Leucine Aminopeptidase, subunit E, domain 1"/>
    <property type="match status" value="1"/>
</dbReference>